<dbReference type="OrthoDB" id="361242at2759"/>
<evidence type="ECO:0000256" key="8">
    <source>
        <dbReference type="SAM" id="MobiDB-lite"/>
    </source>
</evidence>
<evidence type="ECO:0000256" key="7">
    <source>
        <dbReference type="RuleBase" id="RU365071"/>
    </source>
</evidence>
<sequence>MPRRASKYGSGSDEDASRIGSASQSLSPERASSTTRVVSGSKRKRPSTTDDGWRRRQRTRDGDQDDQDQDQDDQDQDMSEDEDIYDPDQPLEERRTVQKGYRDLLRDLTENGDEYLNKDSQGLRETILKADVLSKKLRQTAEATIDSRLLVSTSDLSYRKALRLTRGSLSQGIDVDEFVSKCITYMRVGGGLSDDNALELELSSTQRQRRRAVCRGRSGGGDDDDAGDDGDMMNWPHLGRFACMPHIRRPALEEFLLGPLSVEKKPRKITKRSAPFRPDSLRETRPQELDVRELATKENDLTSICSKVMLRLSEVQQKAQETVADLIEDDMDDEEKIDIMHRHGLRSTGGIDLMRFVVNPKSFAQTVENMFYVSFLIRDARVEIEFDDLELPALAPVDPEADNERHARHGAAKHQAVLSIDMKTWRDITATLGLTEPMIEHRKDVSNAGPGTRGWYS</sequence>
<feature type="region of interest" description="Disordered" evidence="8">
    <location>
        <begin position="1"/>
        <end position="95"/>
    </location>
</feature>
<accession>A0A2C5YXP2</accession>
<evidence type="ECO:0000256" key="3">
    <source>
        <dbReference type="ARBA" id="ARBA00022763"/>
    </source>
</evidence>
<comment type="caution">
    <text evidence="11">The sequence shown here is derived from an EMBL/GenBank/DDBJ whole genome shotgun (WGS) entry which is preliminary data.</text>
</comment>
<dbReference type="GO" id="GO:0006281">
    <property type="term" value="P:DNA repair"/>
    <property type="evidence" value="ECO:0007669"/>
    <property type="project" value="UniProtKB-UniRule"/>
</dbReference>
<feature type="compositionally biased region" description="Basic and acidic residues" evidence="8">
    <location>
        <begin position="47"/>
        <end position="62"/>
    </location>
</feature>
<proteinExistence type="inferred from homology"/>
<gene>
    <name evidence="11" type="ORF">CDD82_4974</name>
</gene>
<dbReference type="InterPro" id="IPR014854">
    <property type="entry name" value="Nse4_C"/>
</dbReference>
<evidence type="ECO:0000256" key="4">
    <source>
        <dbReference type="ARBA" id="ARBA00023172"/>
    </source>
</evidence>
<keyword evidence="4 7" id="KW-0233">DNA recombination</keyword>
<comment type="subunit">
    <text evidence="7">Component of the SMC5-SMC6 complex.</text>
</comment>
<evidence type="ECO:0000259" key="9">
    <source>
        <dbReference type="Pfam" id="PF08743"/>
    </source>
</evidence>
<dbReference type="Pfam" id="PF15412">
    <property type="entry name" value="Nse4-Nse3_bdg"/>
    <property type="match status" value="1"/>
</dbReference>
<dbReference type="GO" id="GO:0006310">
    <property type="term" value="P:DNA recombination"/>
    <property type="evidence" value="ECO:0007669"/>
    <property type="project" value="UniProtKB-UniRule"/>
</dbReference>
<comment type="subcellular location">
    <subcellularLocation>
        <location evidence="1 7">Nucleus</location>
    </subcellularLocation>
</comment>
<dbReference type="PANTHER" id="PTHR16140:SF0">
    <property type="entry name" value="NON-STRUCTURAL MAINTENANCE OF CHROMOSOMES ELEMENT 4"/>
    <property type="match status" value="1"/>
</dbReference>
<reference evidence="11 12" key="1">
    <citation type="submission" date="2017-06" db="EMBL/GenBank/DDBJ databases">
        <title>Ant-infecting Ophiocordyceps genomes reveal a high diversity of potential behavioral manipulation genes and a possible major role for enterotoxins.</title>
        <authorList>
            <person name="De Bekker C."/>
            <person name="Evans H.C."/>
            <person name="Brachmann A."/>
            <person name="Hughes D.P."/>
        </authorList>
    </citation>
    <scope>NUCLEOTIDE SEQUENCE [LARGE SCALE GENOMIC DNA]</scope>
    <source>
        <strain evidence="11 12">1348a</strain>
    </source>
</reference>
<feature type="domain" description="Nse4/EID protein Nse3/MAGE-binding" evidence="10">
    <location>
        <begin position="146"/>
        <end position="196"/>
    </location>
</feature>
<dbReference type="GO" id="GO:0030915">
    <property type="term" value="C:Smc5-Smc6 complex"/>
    <property type="evidence" value="ECO:0007669"/>
    <property type="project" value="UniProtKB-UniRule"/>
</dbReference>
<keyword evidence="3 7" id="KW-0227">DNA damage</keyword>
<feature type="domain" description="Non-structural maintenance of chromosome element 4 C-terminal" evidence="9">
    <location>
        <begin position="351"/>
        <end position="439"/>
    </location>
</feature>
<keyword evidence="6 7" id="KW-0539">Nucleus</keyword>
<evidence type="ECO:0000313" key="12">
    <source>
        <dbReference type="Proteomes" id="UP000224854"/>
    </source>
</evidence>
<evidence type="ECO:0000256" key="2">
    <source>
        <dbReference type="ARBA" id="ARBA00008997"/>
    </source>
</evidence>
<keyword evidence="12" id="KW-1185">Reference proteome</keyword>
<dbReference type="InterPro" id="IPR029225">
    <property type="entry name" value="Nse4_Nse3-bd"/>
</dbReference>
<dbReference type="AlphaFoldDB" id="A0A2C5YXP2"/>
<evidence type="ECO:0000313" key="11">
    <source>
        <dbReference type="EMBL" id="PHH74335.1"/>
    </source>
</evidence>
<evidence type="ECO:0000256" key="6">
    <source>
        <dbReference type="ARBA" id="ARBA00023242"/>
    </source>
</evidence>
<feature type="compositionally biased region" description="Acidic residues" evidence="8">
    <location>
        <begin position="63"/>
        <end position="90"/>
    </location>
</feature>
<dbReference type="InterPro" id="IPR027786">
    <property type="entry name" value="Nse4/EID"/>
</dbReference>
<evidence type="ECO:0000256" key="5">
    <source>
        <dbReference type="ARBA" id="ARBA00023204"/>
    </source>
</evidence>
<name>A0A2C5YXP2_9HYPO</name>
<feature type="compositionally biased region" description="Polar residues" evidence="8">
    <location>
        <begin position="20"/>
        <end position="38"/>
    </location>
</feature>
<organism evidence="11 12">
    <name type="scientific">Ophiocordyceps australis</name>
    <dbReference type="NCBI Taxonomy" id="1399860"/>
    <lineage>
        <taxon>Eukaryota</taxon>
        <taxon>Fungi</taxon>
        <taxon>Dikarya</taxon>
        <taxon>Ascomycota</taxon>
        <taxon>Pezizomycotina</taxon>
        <taxon>Sordariomycetes</taxon>
        <taxon>Hypocreomycetidae</taxon>
        <taxon>Hypocreales</taxon>
        <taxon>Ophiocordycipitaceae</taxon>
        <taxon>Ophiocordyceps</taxon>
    </lineage>
</organism>
<dbReference type="Pfam" id="PF08743">
    <property type="entry name" value="Nse4_C"/>
    <property type="match status" value="1"/>
</dbReference>
<feature type="region of interest" description="Disordered" evidence="8">
    <location>
        <begin position="209"/>
        <end position="230"/>
    </location>
</feature>
<dbReference type="Proteomes" id="UP000224854">
    <property type="component" value="Unassembled WGS sequence"/>
</dbReference>
<evidence type="ECO:0000256" key="1">
    <source>
        <dbReference type="ARBA" id="ARBA00004123"/>
    </source>
</evidence>
<feature type="compositionally biased region" description="Acidic residues" evidence="8">
    <location>
        <begin position="221"/>
        <end position="230"/>
    </location>
</feature>
<dbReference type="GO" id="GO:0005634">
    <property type="term" value="C:nucleus"/>
    <property type="evidence" value="ECO:0007669"/>
    <property type="project" value="UniProtKB-SubCell"/>
</dbReference>
<evidence type="ECO:0000259" key="10">
    <source>
        <dbReference type="Pfam" id="PF15412"/>
    </source>
</evidence>
<keyword evidence="5 7" id="KW-0234">DNA repair</keyword>
<dbReference type="PANTHER" id="PTHR16140">
    <property type="entry name" value="NON-STRUCTURAL MAINTENANCE OF CHROMOSOMES ELEMENT 4"/>
    <property type="match status" value="1"/>
</dbReference>
<dbReference type="EMBL" id="NJEU01000438">
    <property type="protein sequence ID" value="PHH74335.1"/>
    <property type="molecule type" value="Genomic_DNA"/>
</dbReference>
<comment type="function">
    <text evidence="7">Component of the SMC5-SMC6 complex, that promotes sister chromatid alignment after DNA damage and facilitates double-stranded DNA breaks (DSBs) repair via homologous recombination between sister chromatids.</text>
</comment>
<comment type="similarity">
    <text evidence="2 7">Belongs to the NSE4 family.</text>
</comment>
<protein>
    <recommendedName>
        <fullName evidence="7">Non-structural maintenance of chromosomes element 4</fullName>
    </recommendedName>
</protein>